<evidence type="ECO:0000313" key="1">
    <source>
        <dbReference type="EMBL" id="ERG91318.1"/>
    </source>
</evidence>
<dbReference type="PROSITE" id="PS51257">
    <property type="entry name" value="PROKAR_LIPOPROTEIN"/>
    <property type="match status" value="1"/>
</dbReference>
<organism evidence="1 2">
    <name type="scientific">Haloquadratum walsbyi J07HQW1</name>
    <dbReference type="NCBI Taxonomy" id="1238424"/>
    <lineage>
        <taxon>Archaea</taxon>
        <taxon>Methanobacteriati</taxon>
        <taxon>Methanobacteriota</taxon>
        <taxon>Stenosarchaea group</taxon>
        <taxon>Halobacteria</taxon>
        <taxon>Halobacteriales</taxon>
        <taxon>Haloferacaceae</taxon>
        <taxon>Haloquadratum</taxon>
    </lineage>
</organism>
<dbReference type="HOGENOM" id="CLU_2127780_0_0_2"/>
<dbReference type="AlphaFoldDB" id="U1N4J3"/>
<sequence length="113" mass="12463">MKQDHSFVALGVVLIVAIAGCAGPGTTAPVVELKEMADTTEVADTTSRQLIDLVGGDEAPRANKREEMIKQAIKNHTSERTISYVETDRPVEYQGAYYEINRKQVSDTEVFTF</sequence>
<reference evidence="1 2" key="1">
    <citation type="journal article" date="2013" name="PLoS ONE">
        <title>Assembly-driven community genomics of a hypersaline microbial ecosystem.</title>
        <authorList>
            <person name="Podell S."/>
            <person name="Ugalde J.A."/>
            <person name="Narasingarao P."/>
            <person name="Banfield J.F."/>
            <person name="Heidelberg K.B."/>
            <person name="Allen E.E."/>
        </authorList>
    </citation>
    <scope>NUCLEOTIDE SEQUENCE [LARGE SCALE GENOMIC DNA]</scope>
    <source>
        <strain evidence="2">J07HQW1</strain>
    </source>
</reference>
<proteinExistence type="predicted"/>
<gene>
    <name evidence="1" type="ORF">J07HQW1_01352</name>
</gene>
<name>U1N4J3_9EURY</name>
<dbReference type="Proteomes" id="UP000030649">
    <property type="component" value="Unassembled WGS sequence"/>
</dbReference>
<protein>
    <submittedName>
        <fullName evidence="1">Uncharacterized protein</fullName>
    </submittedName>
</protein>
<accession>U1N4J3</accession>
<evidence type="ECO:0000313" key="2">
    <source>
        <dbReference type="Proteomes" id="UP000030649"/>
    </source>
</evidence>
<dbReference type="EMBL" id="KE356560">
    <property type="protein sequence ID" value="ERG91318.1"/>
    <property type="molecule type" value="Genomic_DNA"/>
</dbReference>